<evidence type="ECO:0000256" key="2">
    <source>
        <dbReference type="ARBA" id="ARBA00022473"/>
    </source>
</evidence>
<dbReference type="InterPro" id="IPR002893">
    <property type="entry name" value="Znf_MYND"/>
</dbReference>
<dbReference type="GO" id="GO:0007399">
    <property type="term" value="P:nervous system development"/>
    <property type="evidence" value="ECO:0007669"/>
    <property type="project" value="UniProtKB-KW"/>
</dbReference>
<dbReference type="Pfam" id="PF01753">
    <property type="entry name" value="zf-MYND"/>
    <property type="match status" value="1"/>
</dbReference>
<evidence type="ECO:0000256" key="4">
    <source>
        <dbReference type="ARBA" id="ARBA00022723"/>
    </source>
</evidence>
<evidence type="ECO:0000313" key="19">
    <source>
        <dbReference type="Proteomes" id="UP000052978"/>
    </source>
</evidence>
<evidence type="ECO:0000256" key="3">
    <source>
        <dbReference type="ARBA" id="ARBA00022553"/>
    </source>
</evidence>
<dbReference type="FunFam" id="3.10.390.10:FF:000004">
    <property type="entry name" value="Deformed epidermal autoregulatory factor 1"/>
    <property type="match status" value="1"/>
</dbReference>
<dbReference type="Proteomes" id="UP000052978">
    <property type="component" value="Unassembled WGS sequence"/>
</dbReference>
<keyword evidence="11" id="KW-0539">Nucleus</keyword>
<evidence type="ECO:0000256" key="6">
    <source>
        <dbReference type="ARBA" id="ARBA00022833"/>
    </source>
</evidence>
<dbReference type="Gene3D" id="6.10.140.2220">
    <property type="match status" value="1"/>
</dbReference>
<dbReference type="PROSITE" id="PS50865">
    <property type="entry name" value="ZF_MYND_2"/>
    <property type="match status" value="1"/>
</dbReference>
<keyword evidence="7" id="KW-0524">Neurogenesis</keyword>
<evidence type="ECO:0000256" key="5">
    <source>
        <dbReference type="ARBA" id="ARBA00022771"/>
    </source>
</evidence>
<dbReference type="GO" id="GO:0008270">
    <property type="term" value="F:zinc ion binding"/>
    <property type="evidence" value="ECO:0007669"/>
    <property type="project" value="UniProtKB-KW"/>
</dbReference>
<dbReference type="SUPFAM" id="SSF63763">
    <property type="entry name" value="SAND domain-like"/>
    <property type="match status" value="1"/>
</dbReference>
<keyword evidence="3" id="KW-0597">Phosphoprotein</keyword>
<evidence type="ECO:0000256" key="7">
    <source>
        <dbReference type="ARBA" id="ARBA00022902"/>
    </source>
</evidence>
<feature type="compositionally biased region" description="Pro residues" evidence="15">
    <location>
        <begin position="51"/>
        <end position="63"/>
    </location>
</feature>
<protein>
    <recommendedName>
        <fullName evidence="12">Deformed epidermal autoregulatory factor 1 homolog</fullName>
    </recommendedName>
    <alternativeName>
        <fullName evidence="13">Nuclear DEAF-1-related transcriptional regulator</fullName>
    </alternativeName>
</protein>
<keyword evidence="10" id="KW-0804">Transcription</keyword>
<evidence type="ECO:0000256" key="9">
    <source>
        <dbReference type="ARBA" id="ARBA00023125"/>
    </source>
</evidence>
<name>S7MHI9_MYOBR</name>
<dbReference type="PROSITE" id="PS50864">
    <property type="entry name" value="SAND"/>
    <property type="match status" value="1"/>
</dbReference>
<evidence type="ECO:0000256" key="14">
    <source>
        <dbReference type="PROSITE-ProRule" id="PRU00134"/>
    </source>
</evidence>
<organism evidence="18 19">
    <name type="scientific">Myotis brandtii</name>
    <name type="common">Brandt's bat</name>
    <dbReference type="NCBI Taxonomy" id="109478"/>
    <lineage>
        <taxon>Eukaryota</taxon>
        <taxon>Metazoa</taxon>
        <taxon>Chordata</taxon>
        <taxon>Craniata</taxon>
        <taxon>Vertebrata</taxon>
        <taxon>Euteleostomi</taxon>
        <taxon>Mammalia</taxon>
        <taxon>Eutheria</taxon>
        <taxon>Laurasiatheria</taxon>
        <taxon>Chiroptera</taxon>
        <taxon>Yangochiroptera</taxon>
        <taxon>Vespertilionidae</taxon>
        <taxon>Myotis</taxon>
    </lineage>
</organism>
<dbReference type="SMART" id="SM00258">
    <property type="entry name" value="SAND"/>
    <property type="match status" value="1"/>
</dbReference>
<dbReference type="GO" id="GO:0000981">
    <property type="term" value="F:DNA-binding transcription factor activity, RNA polymerase II-specific"/>
    <property type="evidence" value="ECO:0007669"/>
    <property type="project" value="TreeGrafter"/>
</dbReference>
<evidence type="ECO:0000256" key="12">
    <source>
        <dbReference type="ARBA" id="ARBA00073412"/>
    </source>
</evidence>
<accession>S7MHI9</accession>
<proteinExistence type="predicted"/>
<dbReference type="InterPro" id="IPR000770">
    <property type="entry name" value="SAND_dom"/>
</dbReference>
<evidence type="ECO:0000256" key="13">
    <source>
        <dbReference type="ARBA" id="ARBA00079052"/>
    </source>
</evidence>
<keyword evidence="5 14" id="KW-0863">Zinc-finger</keyword>
<keyword evidence="4" id="KW-0479">Metal-binding</keyword>
<keyword evidence="9" id="KW-0238">DNA-binding</keyword>
<evidence type="ECO:0000256" key="15">
    <source>
        <dbReference type="SAM" id="MobiDB-lite"/>
    </source>
</evidence>
<comment type="subcellular location">
    <subcellularLocation>
        <location evidence="1">Nucleus</location>
    </subcellularLocation>
</comment>
<keyword evidence="8" id="KW-0805">Transcription regulation</keyword>
<keyword evidence="2" id="KW-0217">Developmental protein</keyword>
<evidence type="ECO:0000256" key="10">
    <source>
        <dbReference type="ARBA" id="ARBA00023163"/>
    </source>
</evidence>
<keyword evidence="19" id="KW-1185">Reference proteome</keyword>
<reference evidence="18 19" key="1">
    <citation type="journal article" date="2013" name="Nat. Commun.">
        <title>Genome analysis reveals insights into physiology and longevity of the Brandt's bat Myotis brandtii.</title>
        <authorList>
            <person name="Seim I."/>
            <person name="Fang X."/>
            <person name="Xiong Z."/>
            <person name="Lobanov A.V."/>
            <person name="Huang Z."/>
            <person name="Ma S."/>
            <person name="Feng Y."/>
            <person name="Turanov A.A."/>
            <person name="Zhu Y."/>
            <person name="Lenz T.L."/>
            <person name="Gerashchenko M.V."/>
            <person name="Fan D."/>
            <person name="Hee Yim S."/>
            <person name="Yao X."/>
            <person name="Jordan D."/>
            <person name="Xiong Y."/>
            <person name="Ma Y."/>
            <person name="Lyapunov A.N."/>
            <person name="Chen G."/>
            <person name="Kulakova O.I."/>
            <person name="Sun Y."/>
            <person name="Lee S.G."/>
            <person name="Bronson R.T."/>
            <person name="Moskalev A.A."/>
            <person name="Sunyaev S.R."/>
            <person name="Zhang G."/>
            <person name="Krogh A."/>
            <person name="Wang J."/>
            <person name="Gladyshev V.N."/>
        </authorList>
    </citation>
    <scope>NUCLEOTIDE SEQUENCE [LARGE SCALE GENOMIC DNA]</scope>
</reference>
<dbReference type="PANTHER" id="PTHR10237:SF1">
    <property type="entry name" value="DEFORMED EPIDERMAL AUTOREGULATORY FACTOR 1 HOMOLOG"/>
    <property type="match status" value="1"/>
</dbReference>
<dbReference type="GO" id="GO:0005634">
    <property type="term" value="C:nucleus"/>
    <property type="evidence" value="ECO:0007669"/>
    <property type="project" value="UniProtKB-SubCell"/>
</dbReference>
<evidence type="ECO:0000256" key="1">
    <source>
        <dbReference type="ARBA" id="ARBA00004123"/>
    </source>
</evidence>
<sequence>MVCSVSSEAVWRVGTALQIGDSLNAEKATLIVVHTDGSIVETTGLKGPAAPLTPGPQSPPTPLAPGQEKGGSKYNWDPSVYDSELPVRCRNISGTLYKNRLGSGGRGRCIKQGENWYSPTEFEAMAGRASSKDWKRSIRYAGRPLQCLIQDGILNPHAASCTCAACCDDMTLSGPVRLFVPYKRRKKENELPAAPGKKEAPKNITLLPATAATTFTVTPSGQITTSGALTFDRASTVEATAVISESPAQGDVFAGATGKWGGERSRCVWSRCVCGRKRRPVCVSLAQVVRRSQSCVNCGREALSECTGCHKVNYCSTFCQRKDWKDHQHMCGQAASVTVQGDEVQVAEGVIEKVAV</sequence>
<dbReference type="PROSITE" id="PS01360">
    <property type="entry name" value="ZF_MYND_1"/>
    <property type="match status" value="1"/>
</dbReference>
<dbReference type="GO" id="GO:0003677">
    <property type="term" value="F:DNA binding"/>
    <property type="evidence" value="ECO:0007669"/>
    <property type="project" value="UniProtKB-KW"/>
</dbReference>
<evidence type="ECO:0000259" key="16">
    <source>
        <dbReference type="PROSITE" id="PS50864"/>
    </source>
</evidence>
<dbReference type="FunFam" id="6.10.140.2220:FF:000008">
    <property type="entry name" value="Deformed epidermal autoregulatory factor 1"/>
    <property type="match status" value="1"/>
</dbReference>
<evidence type="ECO:0000256" key="11">
    <source>
        <dbReference type="ARBA" id="ARBA00023242"/>
    </source>
</evidence>
<evidence type="ECO:0000256" key="8">
    <source>
        <dbReference type="ARBA" id="ARBA00023015"/>
    </source>
</evidence>
<dbReference type="InterPro" id="IPR010919">
    <property type="entry name" value="SAND-like_dom_sf"/>
</dbReference>
<dbReference type="Pfam" id="PF01342">
    <property type="entry name" value="SAND"/>
    <property type="match status" value="1"/>
</dbReference>
<dbReference type="EMBL" id="KE161346">
    <property type="protein sequence ID" value="EPQ03356.1"/>
    <property type="molecule type" value="Genomic_DNA"/>
</dbReference>
<dbReference type="AlphaFoldDB" id="S7MHI9"/>
<feature type="region of interest" description="Disordered" evidence="15">
    <location>
        <begin position="44"/>
        <end position="72"/>
    </location>
</feature>
<dbReference type="SUPFAM" id="SSF144232">
    <property type="entry name" value="HIT/MYND zinc finger-like"/>
    <property type="match status" value="1"/>
</dbReference>
<dbReference type="InterPro" id="IPR024119">
    <property type="entry name" value="TF_DEAF-1"/>
</dbReference>
<dbReference type="Gene3D" id="3.10.390.10">
    <property type="entry name" value="SAND domain-like"/>
    <property type="match status" value="1"/>
</dbReference>
<evidence type="ECO:0000259" key="17">
    <source>
        <dbReference type="PROSITE" id="PS50865"/>
    </source>
</evidence>
<dbReference type="PANTHER" id="PTHR10237">
    <property type="entry name" value="DEFORMED EPIDERMAL AUTOREGULATORY FACTOR 1 HOMOLOG SUPPRESSIN"/>
    <property type="match status" value="1"/>
</dbReference>
<keyword evidence="6" id="KW-0862">Zinc</keyword>
<gene>
    <name evidence="18" type="ORF">D623_10008461</name>
</gene>
<feature type="domain" description="SAND" evidence="16">
    <location>
        <begin position="75"/>
        <end position="155"/>
    </location>
</feature>
<evidence type="ECO:0000313" key="18">
    <source>
        <dbReference type="EMBL" id="EPQ03356.1"/>
    </source>
</evidence>
<feature type="domain" description="MYND-type" evidence="17">
    <location>
        <begin position="295"/>
        <end position="331"/>
    </location>
</feature>